<dbReference type="GO" id="GO:0061665">
    <property type="term" value="F:SUMO ligase activity"/>
    <property type="evidence" value="ECO:0007669"/>
    <property type="project" value="TreeGrafter"/>
</dbReference>
<dbReference type="UniPathway" id="UPA00886"/>
<evidence type="ECO:0000256" key="6">
    <source>
        <dbReference type="ARBA" id="ARBA00022771"/>
    </source>
</evidence>
<comment type="caution">
    <text evidence="14">The sequence shown here is derived from an EMBL/GenBank/DDBJ whole genome shotgun (WGS) entry which is preliminary data.</text>
</comment>
<name>A0A8H3IED1_9LECA</name>
<feature type="compositionally biased region" description="Polar residues" evidence="12">
    <location>
        <begin position="249"/>
        <end position="261"/>
    </location>
</feature>
<keyword evidence="7" id="KW-0833">Ubl conjugation pathway</keyword>
<protein>
    <recommendedName>
        <fullName evidence="13">SP-RING-type domain-containing protein</fullName>
    </recommendedName>
</protein>
<feature type="compositionally biased region" description="Basic and acidic residues" evidence="12">
    <location>
        <begin position="84"/>
        <end position="94"/>
    </location>
</feature>
<comment type="pathway">
    <text evidence="2">Protein modification; protein sumoylation.</text>
</comment>
<keyword evidence="5" id="KW-0479">Metal-binding</keyword>
<dbReference type="GO" id="GO:0005634">
    <property type="term" value="C:nucleus"/>
    <property type="evidence" value="ECO:0007669"/>
    <property type="project" value="UniProtKB-SubCell"/>
</dbReference>
<evidence type="ECO:0000259" key="13">
    <source>
        <dbReference type="PROSITE" id="PS51044"/>
    </source>
</evidence>
<dbReference type="PANTHER" id="PTHR21330">
    <property type="entry name" value="E3 SUMO-PROTEIN LIGASE NSE2"/>
    <property type="match status" value="1"/>
</dbReference>
<evidence type="ECO:0000256" key="4">
    <source>
        <dbReference type="ARBA" id="ARBA00022679"/>
    </source>
</evidence>
<dbReference type="PANTHER" id="PTHR21330:SF1">
    <property type="entry name" value="E3 SUMO-PROTEIN LIGASE NSE2"/>
    <property type="match status" value="1"/>
</dbReference>
<accession>A0A8H3IED1</accession>
<proteinExistence type="inferred from homology"/>
<feature type="region of interest" description="Disordered" evidence="12">
    <location>
        <begin position="154"/>
        <end position="196"/>
    </location>
</feature>
<evidence type="ECO:0000313" key="14">
    <source>
        <dbReference type="EMBL" id="CAF9915413.1"/>
    </source>
</evidence>
<comment type="similarity">
    <text evidence="3">Belongs to the NSE2 family.</text>
</comment>
<dbReference type="PROSITE" id="PS51044">
    <property type="entry name" value="ZF_SP_RING"/>
    <property type="match status" value="1"/>
</dbReference>
<evidence type="ECO:0000256" key="11">
    <source>
        <dbReference type="SAM" id="Coils"/>
    </source>
</evidence>
<evidence type="ECO:0000256" key="10">
    <source>
        <dbReference type="PROSITE-ProRule" id="PRU00452"/>
    </source>
</evidence>
<feature type="coiled-coil region" evidence="11">
    <location>
        <begin position="126"/>
        <end position="153"/>
    </location>
</feature>
<organism evidence="14 15">
    <name type="scientific">Alectoria fallacina</name>
    <dbReference type="NCBI Taxonomy" id="1903189"/>
    <lineage>
        <taxon>Eukaryota</taxon>
        <taxon>Fungi</taxon>
        <taxon>Dikarya</taxon>
        <taxon>Ascomycota</taxon>
        <taxon>Pezizomycotina</taxon>
        <taxon>Lecanoromycetes</taxon>
        <taxon>OSLEUM clade</taxon>
        <taxon>Lecanoromycetidae</taxon>
        <taxon>Lecanorales</taxon>
        <taxon>Lecanorineae</taxon>
        <taxon>Parmeliaceae</taxon>
        <taxon>Alectoria</taxon>
    </lineage>
</organism>
<dbReference type="InterPro" id="IPR013083">
    <property type="entry name" value="Znf_RING/FYVE/PHD"/>
</dbReference>
<dbReference type="GO" id="GO:0008270">
    <property type="term" value="F:zinc ion binding"/>
    <property type="evidence" value="ECO:0007669"/>
    <property type="project" value="UniProtKB-KW"/>
</dbReference>
<keyword evidence="11" id="KW-0175">Coiled coil</keyword>
<dbReference type="InterPro" id="IPR004181">
    <property type="entry name" value="Znf_MIZ"/>
</dbReference>
<evidence type="ECO:0000256" key="7">
    <source>
        <dbReference type="ARBA" id="ARBA00022786"/>
    </source>
</evidence>
<dbReference type="GO" id="GO:0000724">
    <property type="term" value="P:double-strand break repair via homologous recombination"/>
    <property type="evidence" value="ECO:0007669"/>
    <property type="project" value="InterPro"/>
</dbReference>
<evidence type="ECO:0000256" key="2">
    <source>
        <dbReference type="ARBA" id="ARBA00004718"/>
    </source>
</evidence>
<dbReference type="SUPFAM" id="SSF57850">
    <property type="entry name" value="RING/U-box"/>
    <property type="match status" value="1"/>
</dbReference>
<dbReference type="GO" id="GO:0016925">
    <property type="term" value="P:protein sumoylation"/>
    <property type="evidence" value="ECO:0007669"/>
    <property type="project" value="UniProtKB-UniPathway"/>
</dbReference>
<comment type="subcellular location">
    <subcellularLocation>
        <location evidence="1">Nucleus</location>
    </subcellularLocation>
</comment>
<dbReference type="Gene3D" id="3.30.40.10">
    <property type="entry name" value="Zinc/RING finger domain, C3HC4 (zinc finger)"/>
    <property type="match status" value="1"/>
</dbReference>
<sequence>MTSSARSRPSGTSNRQRTGPIPLPTYQPPQHPLNENAIRAIQDLRRNHKLDSLKLRLNAANNHLAGAAVDINDRLVAHIALHEKSRARREKQGSQEDDGEGEKAMDEKRERTDELTGRLESGVRGIIDAKFEVEVVEKALKELETNVANNRGAIAPTQSTLGASQFRPNRRRRGGNAEDEDGEFEGNSQSAGDNGSAVDFIKRKIREQKSTYQNETMSFRYTQNNDYIGFKKLVYDAQFPGDDAPPMPHSSTWFSDQSPDSSDPHTRGAAAAAGNQPTGNDDDLAVASERISIKCPITLLPMKDPVTSTKCPHSFEREAILSMINASDVRVDGSGRRGAGGKKAMQCPVCTVMLTADDVAANPVLVRKIKRIQAAENAQIQDDSDDDDVRAPAGGQPRAEEISSSPPRTRTPHFKNERRSQAVGNTSREVSMVPNSQVQGLVREEQGRPSSSAVTDVVDLEEEDEEMEEEEDMEEEDEDME</sequence>
<keyword evidence="4" id="KW-0808">Transferase</keyword>
<feature type="compositionally biased region" description="Pro residues" evidence="12">
    <location>
        <begin position="21"/>
        <end position="31"/>
    </location>
</feature>
<feature type="compositionally biased region" description="Basic and acidic residues" evidence="12">
    <location>
        <begin position="101"/>
        <end position="116"/>
    </location>
</feature>
<evidence type="ECO:0000256" key="5">
    <source>
        <dbReference type="ARBA" id="ARBA00022723"/>
    </source>
</evidence>
<dbReference type="AlphaFoldDB" id="A0A8H3IED1"/>
<evidence type="ECO:0000313" key="15">
    <source>
        <dbReference type="Proteomes" id="UP000664203"/>
    </source>
</evidence>
<feature type="region of interest" description="Disordered" evidence="12">
    <location>
        <begin position="84"/>
        <end position="116"/>
    </location>
</feature>
<feature type="compositionally biased region" description="Polar residues" evidence="12">
    <location>
        <begin position="422"/>
        <end position="439"/>
    </location>
</feature>
<keyword evidence="9" id="KW-0539">Nucleus</keyword>
<evidence type="ECO:0000256" key="8">
    <source>
        <dbReference type="ARBA" id="ARBA00022833"/>
    </source>
</evidence>
<dbReference type="Proteomes" id="UP000664203">
    <property type="component" value="Unassembled WGS sequence"/>
</dbReference>
<evidence type="ECO:0000256" key="1">
    <source>
        <dbReference type="ARBA" id="ARBA00004123"/>
    </source>
</evidence>
<evidence type="ECO:0000256" key="3">
    <source>
        <dbReference type="ARBA" id="ARBA00008212"/>
    </source>
</evidence>
<feature type="compositionally biased region" description="Acidic residues" evidence="12">
    <location>
        <begin position="458"/>
        <end position="481"/>
    </location>
</feature>
<feature type="region of interest" description="Disordered" evidence="12">
    <location>
        <begin position="376"/>
        <end position="481"/>
    </location>
</feature>
<gene>
    <name evidence="14" type="ORF">ALECFALPRED_010189</name>
</gene>
<feature type="region of interest" description="Disordered" evidence="12">
    <location>
        <begin position="239"/>
        <end position="283"/>
    </location>
</feature>
<feature type="domain" description="SP-RING-type" evidence="13">
    <location>
        <begin position="280"/>
        <end position="374"/>
    </location>
</feature>
<feature type="region of interest" description="Disordered" evidence="12">
    <location>
        <begin position="1"/>
        <end position="32"/>
    </location>
</feature>
<feature type="compositionally biased region" description="Polar residues" evidence="12">
    <location>
        <begin position="156"/>
        <end position="167"/>
    </location>
</feature>
<dbReference type="GO" id="GO:0030915">
    <property type="term" value="C:Smc5-Smc6 complex"/>
    <property type="evidence" value="ECO:0007669"/>
    <property type="project" value="InterPro"/>
</dbReference>
<dbReference type="CDD" id="cd16651">
    <property type="entry name" value="SPL-RING_NSE2"/>
    <property type="match status" value="1"/>
</dbReference>
<keyword evidence="15" id="KW-1185">Reference proteome</keyword>
<dbReference type="EMBL" id="CAJPDR010000083">
    <property type="protein sequence ID" value="CAF9915413.1"/>
    <property type="molecule type" value="Genomic_DNA"/>
</dbReference>
<feature type="compositionally biased region" description="Polar residues" evidence="12">
    <location>
        <begin position="1"/>
        <end position="17"/>
    </location>
</feature>
<evidence type="ECO:0000256" key="12">
    <source>
        <dbReference type="SAM" id="MobiDB-lite"/>
    </source>
</evidence>
<keyword evidence="8" id="KW-0862">Zinc</keyword>
<keyword evidence="6 10" id="KW-0863">Zinc-finger</keyword>
<dbReference type="Pfam" id="PF11789">
    <property type="entry name" value="zf-Nse"/>
    <property type="match status" value="1"/>
</dbReference>
<dbReference type="InterPro" id="IPR026846">
    <property type="entry name" value="Nse2(Mms21)"/>
</dbReference>
<evidence type="ECO:0000256" key="9">
    <source>
        <dbReference type="ARBA" id="ARBA00023242"/>
    </source>
</evidence>
<dbReference type="OrthoDB" id="756301at2759"/>
<reference evidence="14" key="1">
    <citation type="submission" date="2021-03" db="EMBL/GenBank/DDBJ databases">
        <authorList>
            <person name="Tagirdzhanova G."/>
        </authorList>
    </citation>
    <scope>NUCLEOTIDE SEQUENCE</scope>
</reference>